<organism evidence="1">
    <name type="scientific">viral metagenome</name>
    <dbReference type="NCBI Taxonomy" id="1070528"/>
    <lineage>
        <taxon>unclassified sequences</taxon>
        <taxon>metagenomes</taxon>
        <taxon>organismal metagenomes</taxon>
    </lineage>
</organism>
<protein>
    <submittedName>
        <fullName evidence="1">Uncharacterized protein</fullName>
    </submittedName>
</protein>
<accession>A0A6C0JGG0</accession>
<dbReference type="EMBL" id="MN740389">
    <property type="protein sequence ID" value="QHU03876.1"/>
    <property type="molecule type" value="Genomic_DNA"/>
</dbReference>
<sequence length="130" mass="15300">MTDKSTILRTFNKHFFDFLDDIKSILPENKEISYAITSFDTIKRANPTIIIKAWYSNVFLPYKDVIDNGDLSFFIEKDYGSDLAHLNKSEEILKMINNIRRPIKDMDETNKNHSLKYIQNLNKLSEIYSN</sequence>
<reference evidence="1" key="1">
    <citation type="journal article" date="2020" name="Nature">
        <title>Giant virus diversity and host interactions through global metagenomics.</title>
        <authorList>
            <person name="Schulz F."/>
            <person name="Roux S."/>
            <person name="Paez-Espino D."/>
            <person name="Jungbluth S."/>
            <person name="Walsh D.A."/>
            <person name="Denef V.J."/>
            <person name="McMahon K.D."/>
            <person name="Konstantinidis K.T."/>
            <person name="Eloe-Fadrosh E.A."/>
            <person name="Kyrpides N.C."/>
            <person name="Woyke T."/>
        </authorList>
    </citation>
    <scope>NUCLEOTIDE SEQUENCE</scope>
    <source>
        <strain evidence="1">GVMAG-M-3300027708-20</strain>
    </source>
</reference>
<proteinExistence type="predicted"/>
<dbReference type="AlphaFoldDB" id="A0A6C0JGG0"/>
<name>A0A6C0JGG0_9ZZZZ</name>
<evidence type="ECO:0000313" key="1">
    <source>
        <dbReference type="EMBL" id="QHU03876.1"/>
    </source>
</evidence>